<dbReference type="GO" id="GO:0001717">
    <property type="term" value="P:conversion of seryl-tRNAsec to selenocys-tRNAsec"/>
    <property type="evidence" value="ECO:0007669"/>
    <property type="project" value="UniProtKB-UniRule"/>
</dbReference>
<keyword evidence="6 8" id="KW-0711">Selenium</keyword>
<gene>
    <name evidence="8" type="primary">selA</name>
    <name evidence="11" type="ORF">SAMN05660706_12028</name>
</gene>
<dbReference type="AlphaFoldDB" id="A0A1I6DX43"/>
<keyword evidence="2 8" id="KW-0963">Cytoplasm</keyword>
<evidence type="ECO:0000256" key="7">
    <source>
        <dbReference type="ARBA" id="ARBA00044507"/>
    </source>
</evidence>
<evidence type="ECO:0000313" key="11">
    <source>
        <dbReference type="EMBL" id="SFR10069.1"/>
    </source>
</evidence>
<dbReference type="STRING" id="39060.SAMN05660706_12028"/>
<keyword evidence="12" id="KW-1185">Reference proteome</keyword>
<dbReference type="EC" id="2.9.1.1" evidence="8"/>
<evidence type="ECO:0000256" key="2">
    <source>
        <dbReference type="ARBA" id="ARBA00022490"/>
    </source>
</evidence>
<dbReference type="UniPathway" id="UPA00906">
    <property type="reaction ID" value="UER00896"/>
</dbReference>
<dbReference type="EMBL" id="FOYM01000020">
    <property type="protein sequence ID" value="SFR10069.1"/>
    <property type="molecule type" value="Genomic_DNA"/>
</dbReference>
<accession>A0A1I6DX43</accession>
<evidence type="ECO:0000259" key="10">
    <source>
        <dbReference type="Pfam" id="PF12390"/>
    </source>
</evidence>
<dbReference type="Gene3D" id="3.40.640.10">
    <property type="entry name" value="Type I PLP-dependent aspartate aminotransferase-like (Major domain)"/>
    <property type="match status" value="1"/>
</dbReference>
<dbReference type="GO" id="GO:0004125">
    <property type="term" value="F:L-seryl-tRNA(Sec) selenium transferase activity"/>
    <property type="evidence" value="ECO:0007669"/>
    <property type="project" value="UniProtKB-UniRule"/>
</dbReference>
<dbReference type="Proteomes" id="UP000199584">
    <property type="component" value="Unassembled WGS sequence"/>
</dbReference>
<organism evidence="11 12">
    <name type="scientific">Desulfoscipio geothermicus DSM 3669</name>
    <dbReference type="NCBI Taxonomy" id="1121426"/>
    <lineage>
        <taxon>Bacteria</taxon>
        <taxon>Bacillati</taxon>
        <taxon>Bacillota</taxon>
        <taxon>Clostridia</taxon>
        <taxon>Eubacteriales</taxon>
        <taxon>Desulfallaceae</taxon>
        <taxon>Desulfoscipio</taxon>
    </lineage>
</organism>
<comment type="catalytic activity">
    <reaction evidence="8">
        <text>L-seryl-tRNA(Sec) + selenophosphate + H(+) = L-selenocysteinyl-tRNA(Sec) + phosphate</text>
        <dbReference type="Rhea" id="RHEA:22728"/>
        <dbReference type="Rhea" id="RHEA-COMP:9742"/>
        <dbReference type="Rhea" id="RHEA-COMP:9743"/>
        <dbReference type="ChEBI" id="CHEBI:15378"/>
        <dbReference type="ChEBI" id="CHEBI:16144"/>
        <dbReference type="ChEBI" id="CHEBI:43474"/>
        <dbReference type="ChEBI" id="CHEBI:78533"/>
        <dbReference type="ChEBI" id="CHEBI:78573"/>
        <dbReference type="EC" id="2.9.1.1"/>
    </reaction>
</comment>
<evidence type="ECO:0000256" key="4">
    <source>
        <dbReference type="ARBA" id="ARBA00022898"/>
    </source>
</evidence>
<dbReference type="OrthoDB" id="9787096at2"/>
<dbReference type="NCBIfam" id="TIGR00474">
    <property type="entry name" value="selA"/>
    <property type="match status" value="1"/>
</dbReference>
<comment type="pathway">
    <text evidence="8">Aminoacyl-tRNA biosynthesis; selenocysteinyl-tRNA(Sec) biosynthesis; selenocysteinyl-tRNA(Sec) from L-seryl-tRNA(Sec) (bacterial route): step 1/1.</text>
</comment>
<keyword evidence="5 8" id="KW-0648">Protein biosynthesis</keyword>
<keyword evidence="4 8" id="KW-0663">Pyridoxal phosphate</keyword>
<evidence type="ECO:0000256" key="1">
    <source>
        <dbReference type="ARBA" id="ARBA00001933"/>
    </source>
</evidence>
<dbReference type="GO" id="GO:0001514">
    <property type="term" value="P:selenocysteine incorporation"/>
    <property type="evidence" value="ECO:0007669"/>
    <property type="project" value="UniProtKB-UniRule"/>
</dbReference>
<dbReference type="InterPro" id="IPR015424">
    <property type="entry name" value="PyrdxlP-dep_Trfase"/>
</dbReference>
<feature type="modified residue" description="N6-(pyridoxal phosphate)lysine" evidence="8 9">
    <location>
        <position position="304"/>
    </location>
</feature>
<evidence type="ECO:0000256" key="6">
    <source>
        <dbReference type="ARBA" id="ARBA00023266"/>
    </source>
</evidence>
<dbReference type="RefSeq" id="WP_092484668.1">
    <property type="nucleotide sequence ID" value="NZ_FOYM01000020.1"/>
</dbReference>
<name>A0A1I6DX43_9FIRM</name>
<evidence type="ECO:0000313" key="12">
    <source>
        <dbReference type="Proteomes" id="UP000199584"/>
    </source>
</evidence>
<proteinExistence type="inferred from homology"/>
<dbReference type="InterPro" id="IPR018319">
    <property type="entry name" value="SelA-like"/>
</dbReference>
<dbReference type="PANTHER" id="PTHR32328:SF0">
    <property type="entry name" value="L-SERYL-TRNA(SEC) SELENIUM TRANSFERASE"/>
    <property type="match status" value="1"/>
</dbReference>
<dbReference type="Pfam" id="PF12390">
    <property type="entry name" value="Se-cys_synth_N"/>
    <property type="match status" value="1"/>
</dbReference>
<dbReference type="Gene3D" id="3.90.1150.180">
    <property type="match status" value="1"/>
</dbReference>
<dbReference type="GO" id="GO:0005737">
    <property type="term" value="C:cytoplasm"/>
    <property type="evidence" value="ECO:0007669"/>
    <property type="project" value="UniProtKB-SubCell"/>
</dbReference>
<evidence type="ECO:0000256" key="9">
    <source>
        <dbReference type="PIRSR" id="PIRSR618319-50"/>
    </source>
</evidence>
<dbReference type="HAMAP" id="MF_00423">
    <property type="entry name" value="SelA"/>
    <property type="match status" value="1"/>
</dbReference>
<evidence type="ECO:0000256" key="5">
    <source>
        <dbReference type="ARBA" id="ARBA00022917"/>
    </source>
</evidence>
<dbReference type="Pfam" id="PF03841">
    <property type="entry name" value="SelA"/>
    <property type="match status" value="1"/>
</dbReference>
<comment type="cofactor">
    <cofactor evidence="1 8 9">
        <name>pyridoxal 5'-phosphate</name>
        <dbReference type="ChEBI" id="CHEBI:597326"/>
    </cofactor>
</comment>
<evidence type="ECO:0000256" key="3">
    <source>
        <dbReference type="ARBA" id="ARBA00022679"/>
    </source>
</evidence>
<reference evidence="12" key="1">
    <citation type="submission" date="2016-10" db="EMBL/GenBank/DDBJ databases">
        <authorList>
            <person name="Varghese N."/>
            <person name="Submissions S."/>
        </authorList>
    </citation>
    <scope>NUCLEOTIDE SEQUENCE [LARGE SCALE GENOMIC DNA]</scope>
    <source>
        <strain evidence="12">DSM 3669</strain>
    </source>
</reference>
<comment type="subcellular location">
    <subcellularLocation>
        <location evidence="8">Cytoplasm</location>
    </subcellularLocation>
</comment>
<dbReference type="InterPro" id="IPR025862">
    <property type="entry name" value="SelA_trans_N_dom"/>
</dbReference>
<dbReference type="PANTHER" id="PTHR32328">
    <property type="entry name" value="L-SERYL-TRNA(SEC) SELENIUM TRANSFERASE"/>
    <property type="match status" value="1"/>
</dbReference>
<evidence type="ECO:0000256" key="8">
    <source>
        <dbReference type="HAMAP-Rule" id="MF_00423"/>
    </source>
</evidence>
<sequence length="480" mass="51937">MSDNNSTRLFRFLPAVDEVLKAPDVEMLLQSMPRSLVLEAARDTIAGLRNDLQANRLQITPNDHARNFLLAQAVQETARRANTRNRPNLRRVLNLTGVVLHTNLGRAVLGESARQAINQAASGYSNLELDLQTGKRGSRYAPVEELLTKLSGAEASLVVNNNAAAVLLALGTLARGREVIVSRGQLVEIGGSFRIPEVMAQSGARLVEVGATNKTYARDYQNAITPETALLLQVHTSNYRIVGFTRETSTAELVAIGREYRLPVMCDLGSGSLVDFSAAGMPVEPTVQEVVCAGADVVTFSGDKLLGGPQAGIIVGKKVYIDRMKKNPLTRAVRIDKFTVAGLEATLREYLAPQQAWLRVPTLQMLAARQKELKHLAERLVEQLRDGAAQQARFAIVAAPSAVGGGAMPTADLPSWAVEVLPRTMTAQQLADRLRDEEPAVIGRLQDERLLLDVRTLLPGEEDALVEVLSRALLDGGGSP</sequence>
<feature type="domain" description="L-seryl-tRNA selenium transferase N-terminal" evidence="10">
    <location>
        <begin position="10"/>
        <end position="49"/>
    </location>
</feature>
<comment type="function">
    <text evidence="8">Converts seryl-tRNA(Sec) to selenocysteinyl-tRNA(Sec) required for selenoprotein biosynthesis.</text>
</comment>
<dbReference type="SUPFAM" id="SSF53383">
    <property type="entry name" value="PLP-dependent transferases"/>
    <property type="match status" value="1"/>
</dbReference>
<dbReference type="InterPro" id="IPR004534">
    <property type="entry name" value="SelA_trans"/>
</dbReference>
<protein>
    <recommendedName>
        <fullName evidence="8">L-seryl-tRNA(Sec) selenium transferase</fullName>
        <ecNumber evidence="8">2.9.1.1</ecNumber>
    </recommendedName>
    <alternativeName>
        <fullName evidence="8">Selenocysteine synthase</fullName>
        <shortName evidence="8">Sec synthase</shortName>
    </alternativeName>
    <alternativeName>
        <fullName evidence="8">Selenocysteinyl-tRNA(Sec) synthase</fullName>
    </alternativeName>
</protein>
<dbReference type="InterPro" id="IPR015421">
    <property type="entry name" value="PyrdxlP-dep_Trfase_major"/>
</dbReference>
<comment type="similarity">
    <text evidence="7 8">Belongs to the SelA family.</text>
</comment>
<keyword evidence="3 8" id="KW-0808">Transferase</keyword>